<accession>N8ZUK3</accession>
<dbReference type="Proteomes" id="UP000013117">
    <property type="component" value="Unassembled WGS sequence"/>
</dbReference>
<keyword evidence="1" id="KW-0175">Coiled coil</keyword>
<sequence>MNNDWLSEKITYISALKNPSDAQKLLLELAKIQYRTPDQEKKINALIKAEKAIDRANKQKVAVRKLLNAEKEAERKARTRHLIQLGALFEIANLDQRDPAELLGVLLKTAEIDPNDMKWQIWKDLGQETLNQRKKDGSTDYLV</sequence>
<dbReference type="HOGENOM" id="CLU_131822_1_0_6"/>
<evidence type="ECO:0000256" key="1">
    <source>
        <dbReference type="SAM" id="Coils"/>
    </source>
</evidence>
<dbReference type="InterPro" id="IPR009444">
    <property type="entry name" value="Conjugal_tfr_TraD_a-type"/>
</dbReference>
<reference evidence="2 4" key="1">
    <citation type="submission" date="2013-02" db="EMBL/GenBank/DDBJ databases">
        <title>The Genome Sequence of Acinetobacter gerneri CIP 107464.</title>
        <authorList>
            <consortium name="The Broad Institute Genome Sequencing Platform"/>
            <consortium name="The Broad Institute Genome Sequencing Center for Infectious Disease"/>
            <person name="Cerqueira G."/>
            <person name="Feldgarden M."/>
            <person name="Courvalin P."/>
            <person name="Perichon B."/>
            <person name="Grillot-Courvalin C."/>
            <person name="Clermont D."/>
            <person name="Rocha E."/>
            <person name="Yoon E.-J."/>
            <person name="Nemec A."/>
            <person name="Walker B."/>
            <person name="Young S.K."/>
            <person name="Zeng Q."/>
            <person name="Gargeya S."/>
            <person name="Fitzgerald M."/>
            <person name="Haas B."/>
            <person name="Abouelleil A."/>
            <person name="Alvarado L."/>
            <person name="Arachchi H.M."/>
            <person name="Berlin A.M."/>
            <person name="Chapman S.B."/>
            <person name="Dewar J."/>
            <person name="Goldberg J."/>
            <person name="Griggs A."/>
            <person name="Gujja S."/>
            <person name="Hansen M."/>
            <person name="Howarth C."/>
            <person name="Imamovic A."/>
            <person name="Larimer J."/>
            <person name="McCowan C."/>
            <person name="Murphy C."/>
            <person name="Neiman D."/>
            <person name="Pearson M."/>
            <person name="Priest M."/>
            <person name="Roberts A."/>
            <person name="Saif S."/>
            <person name="Shea T."/>
            <person name="Sisk P."/>
            <person name="Sykes S."/>
            <person name="Wortman J."/>
            <person name="Nusbaum C."/>
            <person name="Birren B."/>
        </authorList>
    </citation>
    <scope>NUCLEOTIDE SEQUENCE [LARGE SCALE GENOMIC DNA]</scope>
    <source>
        <strain evidence="2 4">CIP 107464</strain>
    </source>
</reference>
<dbReference type="STRING" id="202952.GCA_000747725_00234"/>
<dbReference type="OrthoDB" id="6688220at2"/>
<feature type="coiled-coil region" evidence="1">
    <location>
        <begin position="39"/>
        <end position="76"/>
    </location>
</feature>
<dbReference type="EMBL" id="APPN01000035">
    <property type="protein sequence ID" value="ENV35439.1"/>
    <property type="molecule type" value="Genomic_DNA"/>
</dbReference>
<evidence type="ECO:0000313" key="4">
    <source>
        <dbReference type="Proteomes" id="UP000013117"/>
    </source>
</evidence>
<dbReference type="PATRIC" id="fig|1120926.3.peg.297"/>
<organism evidence="2 4">
    <name type="scientific">Acinetobacter gerneri DSM 14967 = CIP 107464 = MTCC 9824</name>
    <dbReference type="NCBI Taxonomy" id="1120926"/>
    <lineage>
        <taxon>Bacteria</taxon>
        <taxon>Pseudomonadati</taxon>
        <taxon>Pseudomonadota</taxon>
        <taxon>Gammaproteobacteria</taxon>
        <taxon>Moraxellales</taxon>
        <taxon>Moraxellaceae</taxon>
        <taxon>Acinetobacter</taxon>
    </lineage>
</organism>
<dbReference type="GeneID" id="84207774"/>
<dbReference type="Pfam" id="PF06412">
    <property type="entry name" value="TraD"/>
    <property type="match status" value="1"/>
</dbReference>
<gene>
    <name evidence="3" type="ORF">F960_00327</name>
    <name evidence="2" type="ORF">F960_00346</name>
</gene>
<evidence type="ECO:0008006" key="5">
    <source>
        <dbReference type="Google" id="ProtNLM"/>
    </source>
</evidence>
<name>N8ZUK3_9GAMM</name>
<proteinExistence type="predicted"/>
<evidence type="ECO:0000313" key="3">
    <source>
        <dbReference type="EMBL" id="ENV35439.1"/>
    </source>
</evidence>
<evidence type="ECO:0000313" key="2">
    <source>
        <dbReference type="EMBL" id="ENV35428.1"/>
    </source>
</evidence>
<dbReference type="AlphaFoldDB" id="N8ZUK3"/>
<keyword evidence="4" id="KW-1185">Reference proteome</keyword>
<dbReference type="EMBL" id="APPN01000039">
    <property type="protein sequence ID" value="ENV35428.1"/>
    <property type="molecule type" value="Genomic_DNA"/>
</dbReference>
<dbReference type="eggNOG" id="ENOG5032XK3">
    <property type="taxonomic scope" value="Bacteria"/>
</dbReference>
<protein>
    <recommendedName>
        <fullName evidence="5">Conjugal transfer protein TraD</fullName>
    </recommendedName>
</protein>
<comment type="caution">
    <text evidence="2">The sequence shown here is derived from an EMBL/GenBank/DDBJ whole genome shotgun (WGS) entry which is preliminary data.</text>
</comment>
<dbReference type="RefSeq" id="WP_004846786.1">
    <property type="nucleotide sequence ID" value="NZ_KB849528.1"/>
</dbReference>